<feature type="zinc finger region" description="C3H1-type" evidence="4">
    <location>
        <begin position="105"/>
        <end position="133"/>
    </location>
</feature>
<evidence type="ECO:0000256" key="3">
    <source>
        <dbReference type="ARBA" id="ARBA00022833"/>
    </source>
</evidence>
<evidence type="ECO:0000256" key="1">
    <source>
        <dbReference type="ARBA" id="ARBA00022723"/>
    </source>
</evidence>
<feature type="region of interest" description="Disordered" evidence="5">
    <location>
        <begin position="191"/>
        <end position="229"/>
    </location>
</feature>
<dbReference type="SUPFAM" id="SSF90229">
    <property type="entry name" value="CCCH zinc finger"/>
    <property type="match status" value="1"/>
</dbReference>
<dbReference type="Gene3D" id="4.10.1000.10">
    <property type="entry name" value="Zinc finger, CCCH-type"/>
    <property type="match status" value="1"/>
</dbReference>
<evidence type="ECO:0000256" key="2">
    <source>
        <dbReference type="ARBA" id="ARBA00022771"/>
    </source>
</evidence>
<feature type="region of interest" description="Disordered" evidence="5">
    <location>
        <begin position="137"/>
        <end position="169"/>
    </location>
</feature>
<dbReference type="GO" id="GO:0008270">
    <property type="term" value="F:zinc ion binding"/>
    <property type="evidence" value="ECO:0007669"/>
    <property type="project" value="UniProtKB-KW"/>
</dbReference>
<feature type="compositionally biased region" description="Basic residues" evidence="5">
    <location>
        <begin position="154"/>
        <end position="169"/>
    </location>
</feature>
<dbReference type="AlphaFoldDB" id="A0AAV2S580"/>
<organism evidence="7 8">
    <name type="scientific">Meganyctiphanes norvegica</name>
    <name type="common">Northern krill</name>
    <name type="synonym">Thysanopoda norvegica</name>
    <dbReference type="NCBI Taxonomy" id="48144"/>
    <lineage>
        <taxon>Eukaryota</taxon>
        <taxon>Metazoa</taxon>
        <taxon>Ecdysozoa</taxon>
        <taxon>Arthropoda</taxon>
        <taxon>Crustacea</taxon>
        <taxon>Multicrustacea</taxon>
        <taxon>Malacostraca</taxon>
        <taxon>Eumalacostraca</taxon>
        <taxon>Eucarida</taxon>
        <taxon>Euphausiacea</taxon>
        <taxon>Euphausiidae</taxon>
        <taxon>Meganyctiphanes</taxon>
    </lineage>
</organism>
<dbReference type="PROSITE" id="PS50103">
    <property type="entry name" value="ZF_C3H1"/>
    <property type="match status" value="1"/>
</dbReference>
<evidence type="ECO:0000256" key="4">
    <source>
        <dbReference type="PROSITE-ProRule" id="PRU00723"/>
    </source>
</evidence>
<keyword evidence="2 4" id="KW-0863">Zinc-finger</keyword>
<keyword evidence="8" id="KW-1185">Reference proteome</keyword>
<gene>
    <name evidence="7" type="ORF">MNOR_LOCUS33306</name>
</gene>
<protein>
    <recommendedName>
        <fullName evidence="6">C3H1-type domain-containing protein</fullName>
    </recommendedName>
</protein>
<feature type="region of interest" description="Disordered" evidence="5">
    <location>
        <begin position="1"/>
        <end position="32"/>
    </location>
</feature>
<comment type="caution">
    <text evidence="7">The sequence shown here is derived from an EMBL/GenBank/DDBJ whole genome shotgun (WGS) entry which is preliminary data.</text>
</comment>
<feature type="domain" description="C3H1-type" evidence="6">
    <location>
        <begin position="105"/>
        <end position="133"/>
    </location>
</feature>
<dbReference type="InterPro" id="IPR041367">
    <property type="entry name" value="Znf-CCCH_4"/>
</dbReference>
<keyword evidence="1 4" id="KW-0479">Metal-binding</keyword>
<dbReference type="EMBL" id="CAXKWB010047693">
    <property type="protein sequence ID" value="CAL4165768.1"/>
    <property type="molecule type" value="Genomic_DNA"/>
</dbReference>
<keyword evidence="3 4" id="KW-0862">Zinc</keyword>
<evidence type="ECO:0000256" key="5">
    <source>
        <dbReference type="SAM" id="MobiDB-lite"/>
    </source>
</evidence>
<dbReference type="Proteomes" id="UP001497623">
    <property type="component" value="Unassembled WGS sequence"/>
</dbReference>
<reference evidence="7 8" key="1">
    <citation type="submission" date="2024-05" db="EMBL/GenBank/DDBJ databases">
        <authorList>
            <person name="Wallberg A."/>
        </authorList>
    </citation>
    <scope>NUCLEOTIDE SEQUENCE [LARGE SCALE GENOMIC DNA]</scope>
</reference>
<sequence length="229" mass="26483">RKEEVHSQIHISEIKEEKVTSEEVHSQSHLSDHIEEKVIKKIKKKKHKLPKLDNPLRGNALSSAFSSVSSASVFYNPFHEEQKEKNSILEKHVKMTENPKDVIVINGKRICWTYRKKGRCRFGRNCKFAHDTELLIPDESKQNQEPDLSSNTSKKSKEKSKKALNKKKQGTVIYNEPSYGVCTETESSIEETIKKKKRPGLSQNLTPGKKVMKNYQEQQSKETPWLVKR</sequence>
<dbReference type="Pfam" id="PF18044">
    <property type="entry name" value="zf-CCCH_4"/>
    <property type="match status" value="1"/>
</dbReference>
<dbReference type="InterPro" id="IPR036855">
    <property type="entry name" value="Znf_CCCH_sf"/>
</dbReference>
<evidence type="ECO:0000259" key="6">
    <source>
        <dbReference type="PROSITE" id="PS50103"/>
    </source>
</evidence>
<feature type="non-terminal residue" evidence="7">
    <location>
        <position position="1"/>
    </location>
</feature>
<evidence type="ECO:0000313" key="8">
    <source>
        <dbReference type="Proteomes" id="UP001497623"/>
    </source>
</evidence>
<proteinExistence type="predicted"/>
<dbReference type="InterPro" id="IPR000571">
    <property type="entry name" value="Znf_CCCH"/>
</dbReference>
<evidence type="ECO:0000313" key="7">
    <source>
        <dbReference type="EMBL" id="CAL4165768.1"/>
    </source>
</evidence>
<name>A0AAV2S580_MEGNR</name>
<accession>A0AAV2S580</accession>